<dbReference type="InterPro" id="IPR036259">
    <property type="entry name" value="MFS_trans_sf"/>
</dbReference>
<feature type="transmembrane region" description="Helical" evidence="1">
    <location>
        <begin position="48"/>
        <end position="66"/>
    </location>
</feature>
<dbReference type="SUPFAM" id="SSF103473">
    <property type="entry name" value="MFS general substrate transporter"/>
    <property type="match status" value="1"/>
</dbReference>
<dbReference type="InterPro" id="IPR011701">
    <property type="entry name" value="MFS"/>
</dbReference>
<dbReference type="Gene3D" id="1.20.1250.20">
    <property type="entry name" value="MFS general substrate transporter like domains"/>
    <property type="match status" value="1"/>
</dbReference>
<keyword evidence="1" id="KW-0812">Transmembrane</keyword>
<sequence>MFIKEAELFLELDIGDASIAGLSQSVLTIGSFIGGLFMAFVYKRLKSFINFFCWVLVLAGTSIILLTGNLPLIYLGSLIFGFGYGTFFPWLFAKGAMIAAPGTETKSLSYINAVYYLGMFLAVFFYQLISIIFQNDTAFFAISCMIVGCIILSAIFLVKGFTEKKQETGEGIKEAIKEAS</sequence>
<evidence type="ECO:0000313" key="2">
    <source>
        <dbReference type="EMBL" id="MPN37950.1"/>
    </source>
</evidence>
<feature type="transmembrane region" description="Helical" evidence="1">
    <location>
        <begin position="72"/>
        <end position="92"/>
    </location>
</feature>
<feature type="transmembrane region" description="Helical" evidence="1">
    <location>
        <begin position="20"/>
        <end position="41"/>
    </location>
</feature>
<accession>A0A645HGU1</accession>
<evidence type="ECO:0008006" key="3">
    <source>
        <dbReference type="Google" id="ProtNLM"/>
    </source>
</evidence>
<proteinExistence type="predicted"/>
<dbReference type="Pfam" id="PF07690">
    <property type="entry name" value="MFS_1"/>
    <property type="match status" value="1"/>
</dbReference>
<name>A0A645HGU1_9ZZZZ</name>
<feature type="transmembrane region" description="Helical" evidence="1">
    <location>
        <begin position="139"/>
        <end position="158"/>
    </location>
</feature>
<keyword evidence="1" id="KW-1133">Transmembrane helix</keyword>
<evidence type="ECO:0000256" key="1">
    <source>
        <dbReference type="SAM" id="Phobius"/>
    </source>
</evidence>
<protein>
    <recommendedName>
        <fullName evidence="3">Major facilitator superfamily (MFS) profile domain-containing protein</fullName>
    </recommendedName>
</protein>
<dbReference type="EMBL" id="VSSQ01092889">
    <property type="protein sequence ID" value="MPN37950.1"/>
    <property type="molecule type" value="Genomic_DNA"/>
</dbReference>
<gene>
    <name evidence="2" type="ORF">SDC9_185471</name>
</gene>
<feature type="transmembrane region" description="Helical" evidence="1">
    <location>
        <begin position="113"/>
        <end position="133"/>
    </location>
</feature>
<keyword evidence="1" id="KW-0472">Membrane</keyword>
<dbReference type="GO" id="GO:0022857">
    <property type="term" value="F:transmembrane transporter activity"/>
    <property type="evidence" value="ECO:0007669"/>
    <property type="project" value="InterPro"/>
</dbReference>
<comment type="caution">
    <text evidence="2">The sequence shown here is derived from an EMBL/GenBank/DDBJ whole genome shotgun (WGS) entry which is preliminary data.</text>
</comment>
<dbReference type="AlphaFoldDB" id="A0A645HGU1"/>
<reference evidence="2" key="1">
    <citation type="submission" date="2019-08" db="EMBL/GenBank/DDBJ databases">
        <authorList>
            <person name="Kucharzyk K."/>
            <person name="Murdoch R.W."/>
            <person name="Higgins S."/>
            <person name="Loffler F."/>
        </authorList>
    </citation>
    <scope>NUCLEOTIDE SEQUENCE</scope>
</reference>
<organism evidence="2">
    <name type="scientific">bioreactor metagenome</name>
    <dbReference type="NCBI Taxonomy" id="1076179"/>
    <lineage>
        <taxon>unclassified sequences</taxon>
        <taxon>metagenomes</taxon>
        <taxon>ecological metagenomes</taxon>
    </lineage>
</organism>